<evidence type="ECO:0000256" key="2">
    <source>
        <dbReference type="ARBA" id="ARBA00022801"/>
    </source>
</evidence>
<proteinExistence type="inferred from homology"/>
<evidence type="ECO:0000259" key="3">
    <source>
        <dbReference type="Pfam" id="PF02230"/>
    </source>
</evidence>
<accession>A0A538UAX8</accession>
<comment type="similarity">
    <text evidence="1">Belongs to the AB hydrolase superfamily. AB hydrolase 2 family.</text>
</comment>
<gene>
    <name evidence="4" type="ORF">E6K81_05765</name>
</gene>
<feature type="domain" description="Phospholipase/carboxylesterase/thioesterase" evidence="3">
    <location>
        <begin position="31"/>
        <end position="214"/>
    </location>
</feature>
<protein>
    <submittedName>
        <fullName evidence="4">Phospholipase</fullName>
    </submittedName>
</protein>
<dbReference type="SUPFAM" id="SSF53474">
    <property type="entry name" value="alpha/beta-Hydrolases"/>
    <property type="match status" value="1"/>
</dbReference>
<evidence type="ECO:0000313" key="4">
    <source>
        <dbReference type="EMBL" id="TMQ73062.1"/>
    </source>
</evidence>
<dbReference type="GO" id="GO:0016787">
    <property type="term" value="F:hydrolase activity"/>
    <property type="evidence" value="ECO:0007669"/>
    <property type="project" value="UniProtKB-KW"/>
</dbReference>
<dbReference type="EMBL" id="VBPB01000083">
    <property type="protein sequence ID" value="TMQ73062.1"/>
    <property type="molecule type" value="Genomic_DNA"/>
</dbReference>
<dbReference type="Proteomes" id="UP000319771">
    <property type="component" value="Unassembled WGS sequence"/>
</dbReference>
<evidence type="ECO:0000256" key="1">
    <source>
        <dbReference type="ARBA" id="ARBA00006499"/>
    </source>
</evidence>
<dbReference type="Pfam" id="PF02230">
    <property type="entry name" value="Abhydrolase_2"/>
    <property type="match status" value="1"/>
</dbReference>
<comment type="caution">
    <text evidence="4">The sequence shown here is derived from an EMBL/GenBank/DDBJ whole genome shotgun (WGS) entry which is preliminary data.</text>
</comment>
<keyword evidence="2" id="KW-0378">Hydrolase</keyword>
<dbReference type="PANTHER" id="PTHR10655">
    <property type="entry name" value="LYSOPHOSPHOLIPASE-RELATED"/>
    <property type="match status" value="1"/>
</dbReference>
<organism evidence="4 5">
    <name type="scientific">Eiseniibacteriota bacterium</name>
    <dbReference type="NCBI Taxonomy" id="2212470"/>
    <lineage>
        <taxon>Bacteria</taxon>
        <taxon>Candidatus Eiseniibacteriota</taxon>
    </lineage>
</organism>
<name>A0A538UAX8_UNCEI</name>
<dbReference type="AlphaFoldDB" id="A0A538UAX8"/>
<reference evidence="4 5" key="1">
    <citation type="journal article" date="2019" name="Nat. Microbiol.">
        <title>Mediterranean grassland soil C-N compound turnover is dependent on rainfall and depth, and is mediated by genomically divergent microorganisms.</title>
        <authorList>
            <person name="Diamond S."/>
            <person name="Andeer P.F."/>
            <person name="Li Z."/>
            <person name="Crits-Christoph A."/>
            <person name="Burstein D."/>
            <person name="Anantharaman K."/>
            <person name="Lane K.R."/>
            <person name="Thomas B.C."/>
            <person name="Pan C."/>
            <person name="Northen T.R."/>
            <person name="Banfield J.F."/>
        </authorList>
    </citation>
    <scope>NUCLEOTIDE SEQUENCE [LARGE SCALE GENOMIC DNA]</scope>
    <source>
        <strain evidence="4">WS_11</strain>
    </source>
</reference>
<evidence type="ECO:0000313" key="5">
    <source>
        <dbReference type="Proteomes" id="UP000319771"/>
    </source>
</evidence>
<dbReference type="InterPro" id="IPR003140">
    <property type="entry name" value="PLipase/COase/thioEstase"/>
</dbReference>
<dbReference type="InterPro" id="IPR050565">
    <property type="entry name" value="LYPA1-2/EST-like"/>
</dbReference>
<sequence>MSLVIDPPIPGPHQGARLVTRGSAPGQARLGVVLCHGRGATAEDILALAAELEDPGAFWVAPQAVGQTWYPSSFMAPLRDNEPYLSSALALVAALVGALERAGIPAERQLLLGFSQGGCLALESAGRSARRYGGVVGLAAGLIGPAGRSWNFTGTLAGTPVFLGCSDRDPHIPRDRVEESARELARIGGEVDLRIYPDLGHTVNRDELDRVQGLLDRIAGA</sequence>
<dbReference type="InterPro" id="IPR029058">
    <property type="entry name" value="AB_hydrolase_fold"/>
</dbReference>
<dbReference type="Gene3D" id="3.40.50.1820">
    <property type="entry name" value="alpha/beta hydrolase"/>
    <property type="match status" value="1"/>
</dbReference>
<dbReference type="PANTHER" id="PTHR10655:SF17">
    <property type="entry name" value="LYSOPHOSPHOLIPASE-LIKE PROTEIN 1"/>
    <property type="match status" value="1"/>
</dbReference>